<keyword evidence="15" id="KW-1185">Reference proteome</keyword>
<organism evidence="14 15">
    <name type="scientific">Pseudoxanthomonas kaohsiungensis</name>
    <dbReference type="NCBI Taxonomy" id="283923"/>
    <lineage>
        <taxon>Bacteria</taxon>
        <taxon>Pseudomonadati</taxon>
        <taxon>Pseudomonadota</taxon>
        <taxon>Gammaproteobacteria</taxon>
        <taxon>Lysobacterales</taxon>
        <taxon>Lysobacteraceae</taxon>
        <taxon>Pseudoxanthomonas</taxon>
    </lineage>
</organism>
<comment type="function">
    <text evidence="1">Involved in the TonB-dependent energy-dependent transport of various receptor-bound substrates.</text>
</comment>
<comment type="subunit">
    <text evidence="4">The accessory proteins ExbB and ExbD seem to form a complex with TonB.</text>
</comment>
<evidence type="ECO:0000256" key="4">
    <source>
        <dbReference type="ARBA" id="ARBA00011471"/>
    </source>
</evidence>
<dbReference type="Gene3D" id="3.30.420.270">
    <property type="match status" value="1"/>
</dbReference>
<evidence type="ECO:0000313" key="15">
    <source>
        <dbReference type="Proteomes" id="UP001597033"/>
    </source>
</evidence>
<keyword evidence="5 12" id="KW-0813">Transport</keyword>
<dbReference type="PANTHER" id="PTHR30558">
    <property type="entry name" value="EXBD MEMBRANE COMPONENT OF PMF-DRIVEN MACROMOLECULE IMPORT SYSTEM"/>
    <property type="match status" value="1"/>
</dbReference>
<keyword evidence="8 12" id="KW-0812">Transmembrane</keyword>
<evidence type="ECO:0000256" key="11">
    <source>
        <dbReference type="ARBA" id="ARBA00023136"/>
    </source>
</evidence>
<reference evidence="15" key="1">
    <citation type="journal article" date="2019" name="Int. J. Syst. Evol. Microbiol.">
        <title>The Global Catalogue of Microorganisms (GCM) 10K type strain sequencing project: providing services to taxonomists for standard genome sequencing and annotation.</title>
        <authorList>
            <consortium name="The Broad Institute Genomics Platform"/>
            <consortium name="The Broad Institute Genome Sequencing Center for Infectious Disease"/>
            <person name="Wu L."/>
            <person name="Ma J."/>
        </authorList>
    </citation>
    <scope>NUCLEOTIDE SEQUENCE [LARGE SCALE GENOMIC DNA]</scope>
    <source>
        <strain evidence="15">CCUG 55854</strain>
    </source>
</reference>
<keyword evidence="11 13" id="KW-0472">Membrane</keyword>
<keyword evidence="7" id="KW-0997">Cell inner membrane</keyword>
<evidence type="ECO:0000256" key="6">
    <source>
        <dbReference type="ARBA" id="ARBA00022475"/>
    </source>
</evidence>
<evidence type="ECO:0000256" key="2">
    <source>
        <dbReference type="ARBA" id="ARBA00004249"/>
    </source>
</evidence>
<evidence type="ECO:0000256" key="1">
    <source>
        <dbReference type="ARBA" id="ARBA00003540"/>
    </source>
</evidence>
<accession>A0ABW3M1R3</accession>
<comment type="similarity">
    <text evidence="3 12">Belongs to the ExbD/TolR family.</text>
</comment>
<keyword evidence="6" id="KW-1003">Cell membrane</keyword>
<gene>
    <name evidence="14" type="ORF">ACFQ2N_15835</name>
</gene>
<dbReference type="EMBL" id="JBHTKN010000015">
    <property type="protein sequence ID" value="MFD1043822.1"/>
    <property type="molecule type" value="Genomic_DNA"/>
</dbReference>
<evidence type="ECO:0000256" key="9">
    <source>
        <dbReference type="ARBA" id="ARBA00022927"/>
    </source>
</evidence>
<keyword evidence="9 12" id="KW-0653">Protein transport</keyword>
<evidence type="ECO:0000256" key="8">
    <source>
        <dbReference type="ARBA" id="ARBA00022692"/>
    </source>
</evidence>
<proteinExistence type="inferred from homology"/>
<comment type="caution">
    <text evidence="14">The sequence shown here is derived from an EMBL/GenBank/DDBJ whole genome shotgun (WGS) entry which is preliminary data.</text>
</comment>
<evidence type="ECO:0000256" key="3">
    <source>
        <dbReference type="ARBA" id="ARBA00005811"/>
    </source>
</evidence>
<evidence type="ECO:0000256" key="7">
    <source>
        <dbReference type="ARBA" id="ARBA00022519"/>
    </source>
</evidence>
<evidence type="ECO:0000256" key="5">
    <source>
        <dbReference type="ARBA" id="ARBA00022448"/>
    </source>
</evidence>
<protein>
    <submittedName>
        <fullName evidence="14">ExbD/TolR family protein</fullName>
    </submittedName>
</protein>
<sequence length="135" mass="14386">MAFSTAGRSGPLADINITPLVDVMLVLLIIFIVTAPILARPIDIALPQRVDRAPDRVEPPPIELRLDAASQLTWNGVPVAAAVLPARLQAEADAHAGQVPELRIASDPAADYQALVRVLAAADAAGMQRIRFVQR</sequence>
<evidence type="ECO:0000313" key="14">
    <source>
        <dbReference type="EMBL" id="MFD1043822.1"/>
    </source>
</evidence>
<comment type="subcellular location">
    <subcellularLocation>
        <location evidence="2">Cell inner membrane</location>
        <topology evidence="2">Single-pass type II membrane protein</topology>
    </subcellularLocation>
    <subcellularLocation>
        <location evidence="12">Cell membrane</location>
        <topology evidence="12">Single-pass type II membrane protein</topology>
    </subcellularLocation>
</comment>
<keyword evidence="10 13" id="KW-1133">Transmembrane helix</keyword>
<feature type="transmembrane region" description="Helical" evidence="13">
    <location>
        <begin position="20"/>
        <end position="39"/>
    </location>
</feature>
<dbReference type="RefSeq" id="WP_162378234.1">
    <property type="nucleotide sequence ID" value="NZ_JBHTKN010000015.1"/>
</dbReference>
<name>A0ABW3M1R3_9GAMM</name>
<evidence type="ECO:0000256" key="13">
    <source>
        <dbReference type="SAM" id="Phobius"/>
    </source>
</evidence>
<dbReference type="Pfam" id="PF02472">
    <property type="entry name" value="ExbD"/>
    <property type="match status" value="1"/>
</dbReference>
<evidence type="ECO:0000256" key="10">
    <source>
        <dbReference type="ARBA" id="ARBA00022989"/>
    </source>
</evidence>
<dbReference type="PANTHER" id="PTHR30558:SF12">
    <property type="entry name" value="BIOPOLYMER TRANSPORT PROTEIN EXBD"/>
    <property type="match status" value="1"/>
</dbReference>
<evidence type="ECO:0000256" key="12">
    <source>
        <dbReference type="RuleBase" id="RU003879"/>
    </source>
</evidence>
<dbReference type="Proteomes" id="UP001597033">
    <property type="component" value="Unassembled WGS sequence"/>
</dbReference>
<dbReference type="InterPro" id="IPR003400">
    <property type="entry name" value="ExbD"/>
</dbReference>